<keyword evidence="1" id="KW-0812">Transmembrane</keyword>
<dbReference type="Proteomes" id="UP000674318">
    <property type="component" value="Unassembled WGS sequence"/>
</dbReference>
<dbReference type="AlphaFoldDB" id="A0A836LFI6"/>
<dbReference type="EMBL" id="JAFJZO010000020">
    <property type="protein sequence ID" value="KAG5506405.1"/>
    <property type="molecule type" value="Genomic_DNA"/>
</dbReference>
<feature type="chain" id="PRO_5032628972" evidence="2">
    <location>
        <begin position="29"/>
        <end position="305"/>
    </location>
</feature>
<protein>
    <submittedName>
        <fullName evidence="3">Uncharacterized protein</fullName>
    </submittedName>
</protein>
<name>A0A836LFI6_9TRYP</name>
<accession>A0A836LFI6</accession>
<gene>
    <name evidence="3" type="ORF">JKF63_05908</name>
</gene>
<evidence type="ECO:0000256" key="2">
    <source>
        <dbReference type="SAM" id="SignalP"/>
    </source>
</evidence>
<evidence type="ECO:0000313" key="4">
    <source>
        <dbReference type="Proteomes" id="UP000674318"/>
    </source>
</evidence>
<proteinExistence type="predicted"/>
<evidence type="ECO:0000256" key="1">
    <source>
        <dbReference type="SAM" id="Phobius"/>
    </source>
</evidence>
<dbReference type="OrthoDB" id="271837at2759"/>
<sequence>MKHLSSCMRTTVGLAVLLAVIAATVVQSYSVRYAGKVSASGIMNFESLGYCAQGDSGHSMMPKLESYQVAAAEVLAINQFSKAPIGGEARQAACLDANCTWQFNHGLHFHNELTFFYGVVYKGELRGHGDESTYNNFSSDQPIWWGNVSYWGGRQPYMKGDHGWANENVVTFYHQWVCEYYEYQRSDADIFPTYPDGDVIVPQSDEGTYYHCGRLVEVDSQGRWIYQRCKEPFPWWGALIITVMLFIALIAAIIAICCGCFYFEREKVRREQEHKLETLADNPAQVPTQTQLGLGSARGNSTDGQ</sequence>
<evidence type="ECO:0000313" key="3">
    <source>
        <dbReference type="EMBL" id="KAG5506405.1"/>
    </source>
</evidence>
<feature type="signal peptide" evidence="2">
    <location>
        <begin position="1"/>
        <end position="28"/>
    </location>
</feature>
<keyword evidence="2" id="KW-0732">Signal</keyword>
<dbReference type="GeneID" id="94291938"/>
<keyword evidence="4" id="KW-1185">Reference proteome</keyword>
<dbReference type="KEGG" id="phet:94291938"/>
<dbReference type="RefSeq" id="XP_067757567.1">
    <property type="nucleotide sequence ID" value="XM_067901861.1"/>
</dbReference>
<feature type="transmembrane region" description="Helical" evidence="1">
    <location>
        <begin position="235"/>
        <end position="263"/>
    </location>
</feature>
<reference evidence="3 4" key="1">
    <citation type="submission" date="2021-02" db="EMBL/GenBank/DDBJ databases">
        <title>Porcisia hertigi Genome sequencing and assembly.</title>
        <authorList>
            <person name="Almutairi H."/>
            <person name="Gatherer D."/>
        </authorList>
    </citation>
    <scope>NUCLEOTIDE SEQUENCE [LARGE SCALE GENOMIC DNA]</scope>
    <source>
        <strain evidence="3 4">C119</strain>
    </source>
</reference>
<keyword evidence="1" id="KW-0472">Membrane</keyword>
<keyword evidence="1" id="KW-1133">Transmembrane helix</keyword>
<organism evidence="3 4">
    <name type="scientific">Porcisia hertigi</name>
    <dbReference type="NCBI Taxonomy" id="2761500"/>
    <lineage>
        <taxon>Eukaryota</taxon>
        <taxon>Discoba</taxon>
        <taxon>Euglenozoa</taxon>
        <taxon>Kinetoplastea</taxon>
        <taxon>Metakinetoplastina</taxon>
        <taxon>Trypanosomatida</taxon>
        <taxon>Trypanosomatidae</taxon>
        <taxon>Leishmaniinae</taxon>
        <taxon>Porcisia</taxon>
    </lineage>
</organism>
<comment type="caution">
    <text evidence="3">The sequence shown here is derived from an EMBL/GenBank/DDBJ whole genome shotgun (WGS) entry which is preliminary data.</text>
</comment>